<name>A0A1Z4EZ67_9MYCO</name>
<keyword evidence="1" id="KW-0472">Membrane</keyword>
<dbReference type="AlphaFoldDB" id="A0A1Z4EZ67"/>
<evidence type="ECO:0000256" key="1">
    <source>
        <dbReference type="SAM" id="Phobius"/>
    </source>
</evidence>
<keyword evidence="1" id="KW-1133">Transmembrane helix</keyword>
<accession>A0A1Z4EZ67</accession>
<evidence type="ECO:0008006" key="4">
    <source>
        <dbReference type="Google" id="ProtNLM"/>
    </source>
</evidence>
<dbReference type="EMBL" id="AP018165">
    <property type="protein sequence ID" value="BAX98273.1"/>
    <property type="molecule type" value="Genomic_DNA"/>
</dbReference>
<feature type="transmembrane region" description="Helical" evidence="1">
    <location>
        <begin position="35"/>
        <end position="53"/>
    </location>
</feature>
<dbReference type="Proteomes" id="UP000217954">
    <property type="component" value="Chromosome"/>
</dbReference>
<evidence type="ECO:0000313" key="2">
    <source>
        <dbReference type="EMBL" id="BAX98273.1"/>
    </source>
</evidence>
<proteinExistence type="predicted"/>
<keyword evidence="1" id="KW-0812">Transmembrane</keyword>
<gene>
    <name evidence="2" type="ORF">MSTE_02968</name>
</gene>
<protein>
    <recommendedName>
        <fullName evidence="4">Alanine rich transmembrane protein</fullName>
    </recommendedName>
</protein>
<keyword evidence="3" id="KW-1185">Reference proteome</keyword>
<sequence length="176" mass="18881">MANLVGVGTIAQTTLGRVTDSPSDAPPIRYSERLWVPWWWALPGFGAATLLALEINQSMRQLPNWVPYPILFAIVAGALLWFSRIRVEVAAGPDGAPELRAGSAHLPVGVIAKSAAIPPSAKSAALGRQLDPAAFVVHRAWIGPLVLVVLDDADDPTPYWLVSSRHPDRVLAALRS</sequence>
<feature type="transmembrane region" description="Helical" evidence="1">
    <location>
        <begin position="65"/>
        <end position="83"/>
    </location>
</feature>
<dbReference type="Pfam" id="PF11292">
    <property type="entry name" value="DUF3093"/>
    <property type="match status" value="1"/>
</dbReference>
<organism evidence="2 3">
    <name type="scientific">[Mycobacterium] stephanolepidis</name>
    <dbReference type="NCBI Taxonomy" id="1520670"/>
    <lineage>
        <taxon>Bacteria</taxon>
        <taxon>Bacillati</taxon>
        <taxon>Actinomycetota</taxon>
        <taxon>Actinomycetes</taxon>
        <taxon>Mycobacteriales</taxon>
        <taxon>Mycobacteriaceae</taxon>
        <taxon>Mycobacteroides</taxon>
    </lineage>
</organism>
<reference evidence="3" key="1">
    <citation type="journal article" date="2017" name="Genome Announc.">
        <title>Complete Genome Sequence of Mycobacterium stephanolepidis.</title>
        <authorList>
            <person name="Fukano H."/>
            <person name="Yoshida M."/>
            <person name="Katayama Y."/>
            <person name="Omatsu T."/>
            <person name="Mizutani T."/>
            <person name="Kurata O."/>
            <person name="Wada S."/>
            <person name="Hoshino Y."/>
        </authorList>
    </citation>
    <scope>NUCLEOTIDE SEQUENCE [LARGE SCALE GENOMIC DNA]</scope>
    <source>
        <strain evidence="3">NJB0901</strain>
    </source>
</reference>
<dbReference type="InterPro" id="IPR021443">
    <property type="entry name" value="DUF3093"/>
</dbReference>
<dbReference type="KEGG" id="mste:MSTE_02968"/>
<reference evidence="2 3" key="2">
    <citation type="journal article" date="2017" name="Int. J. Syst. Evol. Microbiol.">
        <title>Mycobacterium stephanolepidis sp. nov., a rapidly growing species related to Mycobacterium chelonae, isolated from marine teleost fish, Stephanolepis cirrhifer.</title>
        <authorList>
            <person name="Fukano H."/>
            <person name="Wada S."/>
            <person name="Kurata O."/>
            <person name="Katayama K."/>
            <person name="Fujiwara N."/>
            <person name="Hoshino Y."/>
        </authorList>
    </citation>
    <scope>NUCLEOTIDE SEQUENCE [LARGE SCALE GENOMIC DNA]</scope>
    <source>
        <strain evidence="2 3">NJB0901</strain>
    </source>
</reference>
<evidence type="ECO:0000313" key="3">
    <source>
        <dbReference type="Proteomes" id="UP000217954"/>
    </source>
</evidence>